<dbReference type="CDD" id="cd04301">
    <property type="entry name" value="NAT_SF"/>
    <property type="match status" value="1"/>
</dbReference>
<dbReference type="EMBL" id="JABXJJ020000009">
    <property type="protein sequence ID" value="MDI5969318.1"/>
    <property type="molecule type" value="Genomic_DNA"/>
</dbReference>
<organism evidence="2">
    <name type="scientific">Streptantibioticus silvisoli</name>
    <dbReference type="NCBI Taxonomy" id="2705255"/>
    <lineage>
        <taxon>Bacteria</taxon>
        <taxon>Bacillati</taxon>
        <taxon>Actinomycetota</taxon>
        <taxon>Actinomycetes</taxon>
        <taxon>Kitasatosporales</taxon>
        <taxon>Streptomycetaceae</taxon>
        <taxon>Streptantibioticus</taxon>
    </lineage>
</organism>
<gene>
    <name evidence="2" type="ORF">POF50_008160</name>
</gene>
<dbReference type="GO" id="GO:0016747">
    <property type="term" value="F:acyltransferase activity, transferring groups other than amino-acyl groups"/>
    <property type="evidence" value="ECO:0007669"/>
    <property type="project" value="InterPro"/>
</dbReference>
<name>A0AA90GWD1_9ACTN</name>
<dbReference type="Pfam" id="PF00583">
    <property type="entry name" value="Acetyltransf_1"/>
    <property type="match status" value="1"/>
</dbReference>
<evidence type="ECO:0000313" key="2">
    <source>
        <dbReference type="EMBL" id="MDI5969318.1"/>
    </source>
</evidence>
<dbReference type="Gene3D" id="3.40.630.30">
    <property type="match status" value="1"/>
</dbReference>
<proteinExistence type="predicted"/>
<protein>
    <submittedName>
        <fullName evidence="2">GNAT family N-acetyltransferase</fullName>
    </submittedName>
</protein>
<dbReference type="AlphaFoldDB" id="A0AA90GWD1"/>
<dbReference type="SUPFAM" id="SSF55729">
    <property type="entry name" value="Acyl-CoA N-acyltransferases (Nat)"/>
    <property type="match status" value="1"/>
</dbReference>
<dbReference type="PROSITE" id="PS51186">
    <property type="entry name" value="GNAT"/>
    <property type="match status" value="1"/>
</dbReference>
<evidence type="ECO:0000259" key="1">
    <source>
        <dbReference type="PROSITE" id="PS51186"/>
    </source>
</evidence>
<reference evidence="2" key="1">
    <citation type="submission" date="2023-05" db="EMBL/GenBank/DDBJ databases">
        <title>Streptantibioticus silvisoli sp. nov., acidotolerant actinomycetes 1 from pine litter.</title>
        <authorList>
            <person name="Swiecimska M."/>
            <person name="Golinska P."/>
            <person name="Sangal V."/>
            <person name="Wachnowicz B."/>
            <person name="Goodfellow M."/>
        </authorList>
    </citation>
    <scope>NUCLEOTIDE SEQUENCE</scope>
    <source>
        <strain evidence="2">SL13</strain>
    </source>
</reference>
<comment type="caution">
    <text evidence="2">The sequence shown here is derived from an EMBL/GenBank/DDBJ whole genome shotgun (WGS) entry which is preliminary data.</text>
</comment>
<feature type="domain" description="N-acetyltransferase" evidence="1">
    <location>
        <begin position="98"/>
        <end position="236"/>
    </location>
</feature>
<accession>A0AA90GWD1</accession>
<sequence length="236" mass="26741">MVTVADCERVQTNWFRTRAETLGGRVWRDEGLLWTDGPDGLNLMFPSKLTEAAVRRGVDHARDLGRDIIGAWLDVDVDASALARAGFTRGWSPWWMTARLADVPPPRDDRVRLEYDSLDYEQYDPCYRDQFALARAQPDRCWYAAAHTRRTGRFAGRAWSFRDEQLAGVFDMAVWPRFRRHGLGTALLTTVCTAARQQGATDAVLNATPQGKLLYSTCGFTQIGEGITWWHHMDGS</sequence>
<dbReference type="RefSeq" id="WP_271313172.1">
    <property type="nucleotide sequence ID" value="NZ_JABXJJ020000009.1"/>
</dbReference>
<dbReference type="InterPro" id="IPR000182">
    <property type="entry name" value="GNAT_dom"/>
</dbReference>
<dbReference type="InterPro" id="IPR016181">
    <property type="entry name" value="Acyl_CoA_acyltransferase"/>
</dbReference>